<accession>A0A6J5YX89</accession>
<organism evidence="2">
    <name type="scientific">freshwater metagenome</name>
    <dbReference type="NCBI Taxonomy" id="449393"/>
    <lineage>
        <taxon>unclassified sequences</taxon>
        <taxon>metagenomes</taxon>
        <taxon>ecological metagenomes</taxon>
    </lineage>
</organism>
<dbReference type="Gene3D" id="1.10.287.70">
    <property type="match status" value="1"/>
</dbReference>
<protein>
    <submittedName>
        <fullName evidence="2">Unannotated protein</fullName>
    </submittedName>
</protein>
<keyword evidence="1" id="KW-0812">Transmembrane</keyword>
<keyword evidence="1" id="KW-0472">Membrane</keyword>
<evidence type="ECO:0000313" key="2">
    <source>
        <dbReference type="EMBL" id="CAB4333678.1"/>
    </source>
</evidence>
<dbReference type="Pfam" id="PF24396">
    <property type="entry name" value="DUF7541"/>
    <property type="match status" value="1"/>
</dbReference>
<dbReference type="GO" id="GO:0004129">
    <property type="term" value="F:cytochrome-c oxidase activity"/>
    <property type="evidence" value="ECO:0007669"/>
    <property type="project" value="UniProtKB-EC"/>
</dbReference>
<gene>
    <name evidence="2" type="ORF">UFOPK3522_00020</name>
</gene>
<feature type="transmembrane region" description="Helical" evidence="1">
    <location>
        <begin position="27"/>
        <end position="60"/>
    </location>
</feature>
<proteinExistence type="predicted"/>
<reference evidence="2" key="1">
    <citation type="submission" date="2020-05" db="EMBL/GenBank/DDBJ databases">
        <authorList>
            <person name="Chiriac C."/>
            <person name="Salcher M."/>
            <person name="Ghai R."/>
            <person name="Kavagutti S V."/>
        </authorList>
    </citation>
    <scope>NUCLEOTIDE SEQUENCE</scope>
</reference>
<dbReference type="InterPro" id="IPR055963">
    <property type="entry name" value="DUF7541"/>
</dbReference>
<keyword evidence="1" id="KW-1133">Transmembrane helix</keyword>
<dbReference type="GO" id="GO:0022900">
    <property type="term" value="P:electron transport chain"/>
    <property type="evidence" value="ECO:0007669"/>
    <property type="project" value="InterPro"/>
</dbReference>
<dbReference type="GO" id="GO:0005886">
    <property type="term" value="C:plasma membrane"/>
    <property type="evidence" value="ECO:0007669"/>
    <property type="project" value="UniProtKB-SubCell"/>
</dbReference>
<sequence length="76" mass="8140">MTEQEQSAEPAGEKIRLPGDSLQPVLVAVGLSLLLIGVLGLWPLSVIGVLIMGAAIYGWVRDAVREHRELPSGNDH</sequence>
<dbReference type="AlphaFoldDB" id="A0A6J5YX89"/>
<evidence type="ECO:0000256" key="1">
    <source>
        <dbReference type="SAM" id="Phobius"/>
    </source>
</evidence>
<name>A0A6J5YX89_9ZZZZ</name>
<dbReference type="EMBL" id="CAESAO010000001">
    <property type="protein sequence ID" value="CAB4333678.1"/>
    <property type="molecule type" value="Genomic_DNA"/>
</dbReference>